<dbReference type="Proteomes" id="UP000655225">
    <property type="component" value="Unassembled WGS sequence"/>
</dbReference>
<keyword evidence="6" id="KW-0805">Transcription regulation</keyword>
<gene>
    <name evidence="12" type="ORF">HHK36_007877</name>
</gene>
<feature type="region of interest" description="Disordered" evidence="10">
    <location>
        <begin position="311"/>
        <end position="331"/>
    </location>
</feature>
<keyword evidence="3" id="KW-0677">Repeat</keyword>
<dbReference type="InterPro" id="IPR013087">
    <property type="entry name" value="Znf_C2H2_type"/>
</dbReference>
<evidence type="ECO:0000256" key="5">
    <source>
        <dbReference type="ARBA" id="ARBA00022833"/>
    </source>
</evidence>
<dbReference type="OrthoDB" id="6591996at2759"/>
<dbReference type="PROSITE" id="PS00028">
    <property type="entry name" value="ZINC_FINGER_C2H2_1"/>
    <property type="match status" value="1"/>
</dbReference>
<protein>
    <recommendedName>
        <fullName evidence="11">C2H2-type domain-containing protein</fullName>
    </recommendedName>
</protein>
<dbReference type="Pfam" id="PF23115">
    <property type="entry name" value="zf-C2H2_STOP2_3rd"/>
    <property type="match status" value="1"/>
</dbReference>
<evidence type="ECO:0000256" key="2">
    <source>
        <dbReference type="ARBA" id="ARBA00022723"/>
    </source>
</evidence>
<dbReference type="SUPFAM" id="SSF57667">
    <property type="entry name" value="beta-beta-alpha zinc fingers"/>
    <property type="match status" value="1"/>
</dbReference>
<feature type="compositionally biased region" description="Basic and acidic residues" evidence="10">
    <location>
        <begin position="114"/>
        <end position="126"/>
    </location>
</feature>
<keyword evidence="13" id="KW-1185">Reference proteome</keyword>
<evidence type="ECO:0000313" key="12">
    <source>
        <dbReference type="EMBL" id="KAF8405800.1"/>
    </source>
</evidence>
<keyword evidence="5" id="KW-0862">Zinc</keyword>
<keyword evidence="7" id="KW-0804">Transcription</keyword>
<reference evidence="12 13" key="1">
    <citation type="submission" date="2020-04" db="EMBL/GenBank/DDBJ databases">
        <title>Plant Genome Project.</title>
        <authorList>
            <person name="Zhang R.-G."/>
        </authorList>
    </citation>
    <scope>NUCLEOTIDE SEQUENCE [LARGE SCALE GENOMIC DNA]</scope>
    <source>
        <strain evidence="12">YNK0</strain>
        <tissue evidence="12">Leaf</tissue>
    </source>
</reference>
<evidence type="ECO:0000256" key="3">
    <source>
        <dbReference type="ARBA" id="ARBA00022737"/>
    </source>
</evidence>
<sequence length="594" mass="65914">MEPALPREGLEDRLRVDKCIKPAAPRGNEDSVLVIIAEARLSKVLSFPQPIRGADLEKPLSRKQPEGSRLPIPPPKRSMIEILTKSSLLNASSKKFTPDYQSLDNFASQRHHQKWDDPSSRDHDIGIEPPSPNVVDLPSEPSSSIPCNPNDQIKITDQLGGQMKEVFVEATRLHDWEPRAMLTNLSFLEQKIHQLQDLVHLIVGRESRVLGQPDKLMAQQQQQLVTADLTSIIVQLISTAGSLLPSVKHNISAANPFASQSGQLGSTSGVISLERSNGESKVSDHSDQIELMGNCVLEQNYADQPNQCASTIKENDSKDDEDGGERENLPPGSYEVLQLEKEEILAPHTHFCEICGKGFKRDANLRMHMRGHGDKYKTPAALAKPTKESGLESMLIKRYSCPYAGCKRNKDHKKFHPLKTILCVKNHYKRTHCDKSYICSRCNTKKFSVIADLKTHEKHCGRDKWLCSCGTTFSRKDKLFGHVTLFQGHSPVLPLHETKGLSGPSDHGVGSTGFNFSSVTFSESGLQNDVDIKDNADDPTGCFSPLNFEACNFGGFNEFPRPPFEVPESSFSFLSPGSRNYNQKTGEATSSDDF</sequence>
<dbReference type="InterPro" id="IPR036236">
    <property type="entry name" value="Znf_C2H2_sf"/>
</dbReference>
<keyword evidence="4 9" id="KW-0863">Zinc-finger</keyword>
<evidence type="ECO:0000256" key="7">
    <source>
        <dbReference type="ARBA" id="ARBA00023163"/>
    </source>
</evidence>
<dbReference type="InterPro" id="IPR044300">
    <property type="entry name" value="STOP1/2"/>
</dbReference>
<evidence type="ECO:0000256" key="1">
    <source>
        <dbReference type="ARBA" id="ARBA00004123"/>
    </source>
</evidence>
<evidence type="ECO:0000256" key="8">
    <source>
        <dbReference type="ARBA" id="ARBA00023242"/>
    </source>
</evidence>
<evidence type="ECO:0000256" key="9">
    <source>
        <dbReference type="PROSITE-ProRule" id="PRU00042"/>
    </source>
</evidence>
<evidence type="ECO:0000256" key="6">
    <source>
        <dbReference type="ARBA" id="ARBA00023015"/>
    </source>
</evidence>
<evidence type="ECO:0000259" key="11">
    <source>
        <dbReference type="PROSITE" id="PS50157"/>
    </source>
</evidence>
<dbReference type="PANTHER" id="PTHR46352:SF1">
    <property type="entry name" value="PROTEIN SENSITIVE TO PROTON RHIZOTOXICITY 1"/>
    <property type="match status" value="1"/>
</dbReference>
<evidence type="ECO:0000313" key="13">
    <source>
        <dbReference type="Proteomes" id="UP000655225"/>
    </source>
</evidence>
<dbReference type="OMA" id="HEMKNED"/>
<dbReference type="EMBL" id="JABCRI010000005">
    <property type="protein sequence ID" value="KAF8405800.1"/>
    <property type="molecule type" value="Genomic_DNA"/>
</dbReference>
<dbReference type="GO" id="GO:0010044">
    <property type="term" value="P:response to aluminum ion"/>
    <property type="evidence" value="ECO:0007669"/>
    <property type="project" value="InterPro"/>
</dbReference>
<keyword evidence="2" id="KW-0479">Metal-binding</keyword>
<dbReference type="GO" id="GO:0008270">
    <property type="term" value="F:zinc ion binding"/>
    <property type="evidence" value="ECO:0007669"/>
    <property type="project" value="UniProtKB-KW"/>
</dbReference>
<comment type="caution">
    <text evidence="12">The sequence shown here is derived from an EMBL/GenBank/DDBJ whole genome shotgun (WGS) entry which is preliminary data.</text>
</comment>
<accession>A0A834ZEL1</accession>
<feature type="region of interest" description="Disordered" evidence="10">
    <location>
        <begin position="107"/>
        <end position="148"/>
    </location>
</feature>
<name>A0A834ZEL1_TETSI</name>
<feature type="domain" description="C2H2-type" evidence="11">
    <location>
        <begin position="350"/>
        <end position="377"/>
    </location>
</feature>
<feature type="compositionally biased region" description="Basic and acidic residues" evidence="10">
    <location>
        <begin position="54"/>
        <end position="66"/>
    </location>
</feature>
<dbReference type="Gene3D" id="3.30.160.60">
    <property type="entry name" value="Classic Zinc Finger"/>
    <property type="match status" value="1"/>
</dbReference>
<dbReference type="Pfam" id="PF23118">
    <property type="entry name" value="zf-C2H2_STOP2_C"/>
    <property type="match status" value="1"/>
</dbReference>
<feature type="region of interest" description="Disordered" evidence="10">
    <location>
        <begin position="52"/>
        <end position="76"/>
    </location>
</feature>
<dbReference type="InterPro" id="IPR058196">
    <property type="entry name" value="zf-C2H2_STOP1/2_C"/>
</dbReference>
<dbReference type="PANTHER" id="PTHR46352">
    <property type="entry name" value="PROTEIN SENSITIVE TO PROTON RHIZOTOXICITY 1"/>
    <property type="match status" value="1"/>
</dbReference>
<evidence type="ECO:0000256" key="10">
    <source>
        <dbReference type="SAM" id="MobiDB-lite"/>
    </source>
</evidence>
<organism evidence="12 13">
    <name type="scientific">Tetracentron sinense</name>
    <name type="common">Spur-leaf</name>
    <dbReference type="NCBI Taxonomy" id="13715"/>
    <lineage>
        <taxon>Eukaryota</taxon>
        <taxon>Viridiplantae</taxon>
        <taxon>Streptophyta</taxon>
        <taxon>Embryophyta</taxon>
        <taxon>Tracheophyta</taxon>
        <taxon>Spermatophyta</taxon>
        <taxon>Magnoliopsida</taxon>
        <taxon>Trochodendrales</taxon>
        <taxon>Trochodendraceae</taxon>
        <taxon>Tetracentron</taxon>
    </lineage>
</organism>
<proteinExistence type="predicted"/>
<dbReference type="SMART" id="SM00355">
    <property type="entry name" value="ZnF_C2H2"/>
    <property type="match status" value="3"/>
</dbReference>
<keyword evidence="8" id="KW-0539">Nucleus</keyword>
<evidence type="ECO:0000256" key="4">
    <source>
        <dbReference type="ARBA" id="ARBA00022771"/>
    </source>
</evidence>
<feature type="region of interest" description="Disordered" evidence="10">
    <location>
        <begin position="570"/>
        <end position="594"/>
    </location>
</feature>
<dbReference type="InterPro" id="IPR059161">
    <property type="entry name" value="Znf-C2H2_STOP1/2_3rd"/>
</dbReference>
<dbReference type="GO" id="GO:0010447">
    <property type="term" value="P:response to acidic pH"/>
    <property type="evidence" value="ECO:0007669"/>
    <property type="project" value="InterPro"/>
</dbReference>
<comment type="subcellular location">
    <subcellularLocation>
        <location evidence="1">Nucleus</location>
    </subcellularLocation>
</comment>
<dbReference type="PROSITE" id="PS50157">
    <property type="entry name" value="ZINC_FINGER_C2H2_2"/>
    <property type="match status" value="1"/>
</dbReference>
<dbReference type="AlphaFoldDB" id="A0A834ZEL1"/>